<keyword evidence="6" id="KW-0004">4Fe-4S</keyword>
<dbReference type="NCBIfam" id="TIGR01290">
    <property type="entry name" value="nifB"/>
    <property type="match status" value="1"/>
</dbReference>
<evidence type="ECO:0000256" key="13">
    <source>
        <dbReference type="ARBA" id="ARBA00030926"/>
    </source>
</evidence>
<evidence type="ECO:0000259" key="15">
    <source>
        <dbReference type="PROSITE" id="PS51918"/>
    </source>
</evidence>
<comment type="cofactor">
    <cofactor evidence="1">
        <name>[4Fe-4S] cluster</name>
        <dbReference type="ChEBI" id="CHEBI:49883"/>
    </cofactor>
</comment>
<dbReference type="SUPFAM" id="SSF102114">
    <property type="entry name" value="Radical SAM enzymes"/>
    <property type="match status" value="1"/>
</dbReference>
<keyword evidence="12" id="KW-0456">Lyase</keyword>
<evidence type="ECO:0000256" key="9">
    <source>
        <dbReference type="ARBA" id="ARBA00023004"/>
    </source>
</evidence>
<dbReference type="PROSITE" id="PS51918">
    <property type="entry name" value="RADICAL_SAM"/>
    <property type="match status" value="1"/>
</dbReference>
<dbReference type="SUPFAM" id="SSF53146">
    <property type="entry name" value="Nitrogenase accessory factor-like"/>
    <property type="match status" value="1"/>
</dbReference>
<dbReference type="PANTHER" id="PTHR43787">
    <property type="entry name" value="FEMO COFACTOR BIOSYNTHESIS PROTEIN NIFB-RELATED"/>
    <property type="match status" value="1"/>
</dbReference>
<keyword evidence="11" id="KW-0535">Nitrogen fixation</keyword>
<dbReference type="Proteomes" id="UP000760480">
    <property type="component" value="Unassembled WGS sequence"/>
</dbReference>
<sequence length="475" mass="51438">MESNSRPTAAGDTPALHPCYSPAAHRHFARLHLAVAPKCNIQCNYCNRKYHCSNESRPGVVAELLEPDQAIRKALAVGAAIPHLAVIGVAGPGDPLANPEPVFATLRELREQAPDLLLCLSTNGLALPEHADTLAEHGIHHVTITINCVDPDIGAQIYPWIVWQGRRLRGREAAATLIAQQLRGLDLLVARGVQVKINSVLIPGINDTHIPEVNRIVREKGAILHNIMPLIARPEHGTHFGLTGQREPTTEELEATRAACESDEGMMSHCQQCRADATGQLGTDRSGEFTMDKVEAMTVDPQAAMAKRAAVRAAIVRRLEQPPLPSAPPIRSTVVTPIRPQTLGETLRIAVGSLNGHTIDAHFGHLRELLIYEVSAVESRLIERREIARYCHGATTCGDSEDAMAGAILALHDCAAILCSRVGFTPWRALEDAGIQPNSEHGGEEIEDALRAIHREWRTSGRLTAPPRAAQSTSA</sequence>
<dbReference type="InterPro" id="IPR005980">
    <property type="entry name" value="Nase_CF_NifB"/>
</dbReference>
<keyword evidence="10" id="KW-0411">Iron-sulfur</keyword>
<accession>A0ABX1TKV8</accession>
<dbReference type="Gene3D" id="3.30.420.130">
    <property type="entry name" value="Dinitrogenase iron-molybdenum cofactor biosynthesis domain"/>
    <property type="match status" value="1"/>
</dbReference>
<dbReference type="InterPro" id="IPR036105">
    <property type="entry name" value="DiNase_FeMo-co_biosyn_sf"/>
</dbReference>
<dbReference type="PROSITE" id="PS01305">
    <property type="entry name" value="MOAA_NIFB_PQQE"/>
    <property type="match status" value="1"/>
</dbReference>
<dbReference type="InterPro" id="IPR034165">
    <property type="entry name" value="NifB_C"/>
</dbReference>
<dbReference type="Pfam" id="PF02579">
    <property type="entry name" value="Nitro_FeMo-Co"/>
    <property type="match status" value="1"/>
</dbReference>
<dbReference type="EMBL" id="SPMZ01000036">
    <property type="protein sequence ID" value="NMQ20035.1"/>
    <property type="molecule type" value="Genomic_DNA"/>
</dbReference>
<dbReference type="RefSeq" id="WP_169249294.1">
    <property type="nucleotide sequence ID" value="NZ_SPMZ01000036.1"/>
</dbReference>
<dbReference type="InterPro" id="IPR058240">
    <property type="entry name" value="rSAM_sf"/>
</dbReference>
<evidence type="ECO:0000256" key="10">
    <source>
        <dbReference type="ARBA" id="ARBA00023014"/>
    </source>
</evidence>
<keyword evidence="17" id="KW-1185">Reference proteome</keyword>
<dbReference type="SFLD" id="SFLDF00281">
    <property type="entry name" value="FeMo_cofactor_biosynthesis_pro"/>
    <property type="match status" value="1"/>
</dbReference>
<protein>
    <recommendedName>
        <fullName evidence="5">FeMo cofactor biosynthesis protein NifB</fullName>
    </recommendedName>
    <alternativeName>
        <fullName evidence="14">Nitrogenase cofactor maturase NifB</fullName>
    </alternativeName>
    <alternativeName>
        <fullName evidence="13">Radical SAM assemblase NifB</fullName>
    </alternativeName>
</protein>
<dbReference type="SFLD" id="SFLDG01068">
    <property type="entry name" value="FeMo_cofactor_biosynthesis_pro"/>
    <property type="match status" value="1"/>
</dbReference>
<evidence type="ECO:0000256" key="7">
    <source>
        <dbReference type="ARBA" id="ARBA00022691"/>
    </source>
</evidence>
<feature type="domain" description="Radical SAM core" evidence="15">
    <location>
        <begin position="25"/>
        <end position="274"/>
    </location>
</feature>
<evidence type="ECO:0000256" key="1">
    <source>
        <dbReference type="ARBA" id="ARBA00001966"/>
    </source>
</evidence>
<dbReference type="CDD" id="cd01335">
    <property type="entry name" value="Radical_SAM"/>
    <property type="match status" value="1"/>
</dbReference>
<evidence type="ECO:0000256" key="3">
    <source>
        <dbReference type="ARBA" id="ARBA00005155"/>
    </source>
</evidence>
<dbReference type="SFLD" id="SFLDS00029">
    <property type="entry name" value="Radical_SAM"/>
    <property type="match status" value="1"/>
</dbReference>
<name>A0ABX1TKV8_9GAMM</name>
<evidence type="ECO:0000313" key="17">
    <source>
        <dbReference type="Proteomes" id="UP000760480"/>
    </source>
</evidence>
<dbReference type="InterPro" id="IPR007197">
    <property type="entry name" value="rSAM"/>
</dbReference>
<dbReference type="SFLD" id="SFLDG01067">
    <property type="entry name" value="SPASM/twitch_domain_containing"/>
    <property type="match status" value="1"/>
</dbReference>
<keyword evidence="7" id="KW-0949">S-adenosyl-L-methionine</keyword>
<evidence type="ECO:0000313" key="16">
    <source>
        <dbReference type="EMBL" id="NMQ20035.1"/>
    </source>
</evidence>
<comment type="pathway">
    <text evidence="3">Cofactor biosynthesis; Fe-Mo cofactor biosynthesis.</text>
</comment>
<dbReference type="PANTHER" id="PTHR43787:SF13">
    <property type="entry name" value="FEMO COFACTOR BIOSYNTHESIS PROTEIN NIFB"/>
    <property type="match status" value="1"/>
</dbReference>
<organism evidence="16 17">
    <name type="scientific">Candidatus Competibacter phosphatis</name>
    <dbReference type="NCBI Taxonomy" id="221280"/>
    <lineage>
        <taxon>Bacteria</taxon>
        <taxon>Pseudomonadati</taxon>
        <taxon>Pseudomonadota</taxon>
        <taxon>Gammaproteobacteria</taxon>
        <taxon>Candidatus Competibacteraceae</taxon>
        <taxon>Candidatus Competibacter</taxon>
    </lineage>
</organism>
<keyword evidence="8" id="KW-0479">Metal-binding</keyword>
<evidence type="ECO:0000256" key="2">
    <source>
        <dbReference type="ARBA" id="ARBA00003522"/>
    </source>
</evidence>
<evidence type="ECO:0000256" key="6">
    <source>
        <dbReference type="ARBA" id="ARBA00022485"/>
    </source>
</evidence>
<dbReference type="InterPro" id="IPR013785">
    <property type="entry name" value="Aldolase_TIM"/>
</dbReference>
<dbReference type="Gene3D" id="3.20.20.70">
    <property type="entry name" value="Aldolase class I"/>
    <property type="match status" value="1"/>
</dbReference>
<reference evidence="16 17" key="1">
    <citation type="submission" date="2019-03" db="EMBL/GenBank/DDBJ databases">
        <title>Metabolic reconstructions from genomes of highly enriched 'Candidatus Accumulibacter' and 'Candidatus Competibacter' bioreactor populations.</title>
        <authorList>
            <person name="Annavajhala M.K."/>
            <person name="Welles L."/>
            <person name="Abbas B."/>
            <person name="Sorokin D."/>
            <person name="Park H."/>
            <person name="Van Loosdrecht M."/>
            <person name="Chandran K."/>
        </authorList>
    </citation>
    <scope>NUCLEOTIDE SEQUENCE [LARGE SCALE GENOMIC DNA]</scope>
    <source>
        <strain evidence="16 17">SBR_G</strain>
    </source>
</reference>
<comment type="function">
    <text evidence="2">Involved in the biosynthesis of the iron-molybdenum cofactor (FeMo-co or M-cluster) found in the dinitrogenase enzyme of the nitrogenase complex in nitrogen-fixing microorganisms. NifB catalyzes the crucial step of radical SAM-dependent carbide insertion that occurs concomitant with the insertion of a 9th sulfur and the rearrangement/coupling of two [4Fe-4S] clusters into a [8Fe-9S-C] cluster, the precursor to the M-cluster.</text>
</comment>
<evidence type="ECO:0000256" key="11">
    <source>
        <dbReference type="ARBA" id="ARBA00023231"/>
    </source>
</evidence>
<comment type="similarity">
    <text evidence="4">Belongs to the radical SAM superfamily. NifB family.</text>
</comment>
<dbReference type="InterPro" id="IPR003731">
    <property type="entry name" value="Di-Nase_FeMo-co_biosynth"/>
</dbReference>
<evidence type="ECO:0000256" key="4">
    <source>
        <dbReference type="ARBA" id="ARBA00006804"/>
    </source>
</evidence>
<keyword evidence="9" id="KW-0408">Iron</keyword>
<proteinExistence type="inferred from homology"/>
<evidence type="ECO:0000256" key="8">
    <source>
        <dbReference type="ARBA" id="ARBA00022723"/>
    </source>
</evidence>
<dbReference type="Pfam" id="PF04055">
    <property type="entry name" value="Radical_SAM"/>
    <property type="match status" value="1"/>
</dbReference>
<evidence type="ECO:0000256" key="5">
    <source>
        <dbReference type="ARBA" id="ARBA00021702"/>
    </source>
</evidence>
<evidence type="ECO:0000256" key="14">
    <source>
        <dbReference type="ARBA" id="ARBA00032102"/>
    </source>
</evidence>
<evidence type="ECO:0000256" key="12">
    <source>
        <dbReference type="ARBA" id="ARBA00023239"/>
    </source>
</evidence>
<comment type="caution">
    <text evidence="16">The sequence shown here is derived from an EMBL/GenBank/DDBJ whole genome shotgun (WGS) entry which is preliminary data.</text>
</comment>
<gene>
    <name evidence="16" type="primary">nifB</name>
    <name evidence="16" type="ORF">E4P82_13010</name>
</gene>
<dbReference type="CDD" id="cd00852">
    <property type="entry name" value="NifB"/>
    <property type="match status" value="1"/>
</dbReference>
<dbReference type="InterPro" id="IPR000385">
    <property type="entry name" value="MoaA_NifB_PqqE_Fe-S-bd_CS"/>
</dbReference>